<accession>A0ABR9ZH29</accession>
<keyword evidence="2" id="KW-1185">Reference proteome</keyword>
<sequence length="69" mass="8061">MTYNSGSAADKPRYLYRHEAMEYLGISDVVFSKLIRRGILQGHRSAHDHRRMLYRTDELDAVNEPQPAR</sequence>
<evidence type="ECO:0000313" key="2">
    <source>
        <dbReference type="Proteomes" id="UP000635902"/>
    </source>
</evidence>
<proteinExistence type="predicted"/>
<reference evidence="1 2" key="1">
    <citation type="submission" date="2020-10" db="EMBL/GenBank/DDBJ databases">
        <title>Novel species in genus Corynebacterium.</title>
        <authorList>
            <person name="Zhang G."/>
        </authorList>
    </citation>
    <scope>NUCLEOTIDE SEQUENCE [LARGE SCALE GENOMIC DNA]</scope>
    <source>
        <strain evidence="1 2">DSM 45110</strain>
    </source>
</reference>
<comment type="caution">
    <text evidence="1">The sequence shown here is derived from an EMBL/GenBank/DDBJ whole genome shotgun (WGS) entry which is preliminary data.</text>
</comment>
<gene>
    <name evidence="1" type="ORF">IRY30_01345</name>
</gene>
<dbReference type="EMBL" id="JADKMY010000001">
    <property type="protein sequence ID" value="MBF4552726.1"/>
    <property type="molecule type" value="Genomic_DNA"/>
</dbReference>
<evidence type="ECO:0000313" key="1">
    <source>
        <dbReference type="EMBL" id="MBF4552726.1"/>
    </source>
</evidence>
<protein>
    <recommendedName>
        <fullName evidence="3">Helix-turn-helix domain-containing protein</fullName>
    </recommendedName>
</protein>
<evidence type="ECO:0008006" key="3">
    <source>
        <dbReference type="Google" id="ProtNLM"/>
    </source>
</evidence>
<organism evidence="1 2">
    <name type="scientific">Corynebacterium suicordis DSM 45110</name>
    <dbReference type="NCBI Taxonomy" id="1121369"/>
    <lineage>
        <taxon>Bacteria</taxon>
        <taxon>Bacillati</taxon>
        <taxon>Actinomycetota</taxon>
        <taxon>Actinomycetes</taxon>
        <taxon>Mycobacteriales</taxon>
        <taxon>Corynebacteriaceae</taxon>
        <taxon>Corynebacterium</taxon>
    </lineage>
</organism>
<name>A0ABR9ZH29_9CORY</name>
<dbReference type="Proteomes" id="UP000635902">
    <property type="component" value="Unassembled WGS sequence"/>
</dbReference>
<dbReference type="RefSeq" id="WP_194555611.1">
    <property type="nucleotide sequence ID" value="NZ_JADKMY010000001.1"/>
</dbReference>